<accession>A0ABP1QY39</accession>
<evidence type="ECO:0000256" key="2">
    <source>
        <dbReference type="ARBA" id="ARBA00009045"/>
    </source>
</evidence>
<evidence type="ECO:0000313" key="11">
    <source>
        <dbReference type="EMBL" id="CAL8114176.1"/>
    </source>
</evidence>
<evidence type="ECO:0000256" key="4">
    <source>
        <dbReference type="ARBA" id="ARBA00022692"/>
    </source>
</evidence>
<feature type="transmembrane region" description="Helical" evidence="9">
    <location>
        <begin position="231"/>
        <end position="252"/>
    </location>
</feature>
<dbReference type="Pfam" id="PF01694">
    <property type="entry name" value="Rhomboid"/>
    <property type="match status" value="1"/>
</dbReference>
<reference evidence="11 12" key="1">
    <citation type="submission" date="2024-08" db="EMBL/GenBank/DDBJ databases">
        <authorList>
            <person name="Cucini C."/>
            <person name="Frati F."/>
        </authorList>
    </citation>
    <scope>NUCLEOTIDE SEQUENCE [LARGE SCALE GENOMIC DNA]</scope>
</reference>
<feature type="region of interest" description="Disordered" evidence="8">
    <location>
        <begin position="264"/>
        <end position="304"/>
    </location>
</feature>
<evidence type="ECO:0000256" key="9">
    <source>
        <dbReference type="SAM" id="Phobius"/>
    </source>
</evidence>
<evidence type="ECO:0000256" key="5">
    <source>
        <dbReference type="ARBA" id="ARBA00022801"/>
    </source>
</evidence>
<keyword evidence="4 9" id="KW-0812">Transmembrane</keyword>
<gene>
    <name evidence="11" type="ORF">ODALV1_LOCUS16348</name>
</gene>
<evidence type="ECO:0000256" key="8">
    <source>
        <dbReference type="SAM" id="MobiDB-lite"/>
    </source>
</evidence>
<keyword evidence="6 9" id="KW-1133">Transmembrane helix</keyword>
<evidence type="ECO:0000256" key="3">
    <source>
        <dbReference type="ARBA" id="ARBA00022670"/>
    </source>
</evidence>
<dbReference type="Proteomes" id="UP001642540">
    <property type="component" value="Unassembled WGS sequence"/>
</dbReference>
<name>A0ABP1QY39_9HEXA</name>
<dbReference type="Gene3D" id="1.20.1540.10">
    <property type="entry name" value="Rhomboid-like"/>
    <property type="match status" value="1"/>
</dbReference>
<dbReference type="SUPFAM" id="SSF144091">
    <property type="entry name" value="Rhomboid-like"/>
    <property type="match status" value="1"/>
</dbReference>
<feature type="transmembrane region" description="Helical" evidence="9">
    <location>
        <begin position="139"/>
        <end position="158"/>
    </location>
</feature>
<evidence type="ECO:0000256" key="1">
    <source>
        <dbReference type="ARBA" id="ARBA00004141"/>
    </source>
</evidence>
<evidence type="ECO:0000256" key="6">
    <source>
        <dbReference type="ARBA" id="ARBA00022989"/>
    </source>
</evidence>
<dbReference type="PANTHER" id="PTHR43066">
    <property type="entry name" value="RHOMBOID-RELATED PROTEIN"/>
    <property type="match status" value="1"/>
</dbReference>
<proteinExistence type="inferred from homology"/>
<keyword evidence="12" id="KW-1185">Reference proteome</keyword>
<dbReference type="PANTHER" id="PTHR43066:SF1">
    <property type="entry name" value="RHOMBOID PROTEIN 2"/>
    <property type="match status" value="1"/>
</dbReference>
<feature type="transmembrane region" description="Helical" evidence="9">
    <location>
        <begin position="56"/>
        <end position="76"/>
    </location>
</feature>
<comment type="subcellular location">
    <subcellularLocation>
        <location evidence="1">Membrane</location>
        <topology evidence="1">Multi-pass membrane protein</topology>
    </subcellularLocation>
</comment>
<dbReference type="InterPro" id="IPR022764">
    <property type="entry name" value="Peptidase_S54_rhomboid_dom"/>
</dbReference>
<comment type="similarity">
    <text evidence="2">Belongs to the peptidase S54 family.</text>
</comment>
<comment type="caution">
    <text evidence="11">The sequence shown here is derived from an EMBL/GenBank/DDBJ whole genome shotgun (WGS) entry which is preliminary data.</text>
</comment>
<keyword evidence="3" id="KW-0645">Protease</keyword>
<dbReference type="InterPro" id="IPR035952">
    <property type="entry name" value="Rhomboid-like_sf"/>
</dbReference>
<evidence type="ECO:0000259" key="10">
    <source>
        <dbReference type="Pfam" id="PF01694"/>
    </source>
</evidence>
<dbReference type="EMBL" id="CAXLJM020000049">
    <property type="protein sequence ID" value="CAL8114176.1"/>
    <property type="molecule type" value="Genomic_DNA"/>
</dbReference>
<feature type="domain" description="Peptidase S54 rhomboid" evidence="10">
    <location>
        <begin position="99"/>
        <end position="253"/>
    </location>
</feature>
<keyword evidence="5" id="KW-0378">Hydrolase</keyword>
<evidence type="ECO:0000256" key="7">
    <source>
        <dbReference type="ARBA" id="ARBA00023136"/>
    </source>
</evidence>
<sequence length="304" mass="35103">MPRNRVSINRDRVNVEVLVNRNLSSLKDINNNKGRVLGPAPFLPEIRKANMHMSTYIDLPPISTFFSLLMIGLYLFHQLLNIKEEEDVCVSWKTVVTDGEVWRILYAQFFHFVRVIIFFNVITLMSIGRYLEKKIQQSALVILIILMSALSNLMYLFFADWLCSGPTTEYTVGFSTTMFSLRMIHIFTMDHESHNGRGDPSLIFGFLPIHLPMLLSPWQPLMETIFFEVAIFGRCVASNISGICAGLIFPYLMKHFRHLIMLPRSPPPAPPRQRTRNTISLTASDSEENNNHHEEYDNNNEYND</sequence>
<feature type="transmembrane region" description="Helical" evidence="9">
    <location>
        <begin position="104"/>
        <end position="127"/>
    </location>
</feature>
<keyword evidence="7 9" id="KW-0472">Membrane</keyword>
<evidence type="ECO:0000313" key="12">
    <source>
        <dbReference type="Proteomes" id="UP001642540"/>
    </source>
</evidence>
<protein>
    <recommendedName>
        <fullName evidence="10">Peptidase S54 rhomboid domain-containing protein</fullName>
    </recommendedName>
</protein>
<organism evidence="11 12">
    <name type="scientific">Orchesella dallaii</name>
    <dbReference type="NCBI Taxonomy" id="48710"/>
    <lineage>
        <taxon>Eukaryota</taxon>
        <taxon>Metazoa</taxon>
        <taxon>Ecdysozoa</taxon>
        <taxon>Arthropoda</taxon>
        <taxon>Hexapoda</taxon>
        <taxon>Collembola</taxon>
        <taxon>Entomobryomorpha</taxon>
        <taxon>Entomobryoidea</taxon>
        <taxon>Orchesellidae</taxon>
        <taxon>Orchesellinae</taxon>
        <taxon>Orchesella</taxon>
    </lineage>
</organism>